<feature type="compositionally biased region" description="Basic residues" evidence="6">
    <location>
        <begin position="83"/>
        <end position="93"/>
    </location>
</feature>
<feature type="region of interest" description="Disordered" evidence="6">
    <location>
        <begin position="366"/>
        <end position="432"/>
    </location>
</feature>
<dbReference type="Gene3D" id="3.30.160.60">
    <property type="entry name" value="Classic Zinc Finger"/>
    <property type="match status" value="2"/>
</dbReference>
<feature type="compositionally biased region" description="Basic and acidic residues" evidence="6">
    <location>
        <begin position="291"/>
        <end position="319"/>
    </location>
</feature>
<dbReference type="Proteomes" id="UP000822688">
    <property type="component" value="Chromosome 2"/>
</dbReference>
<keyword evidence="4" id="KW-0862">Zinc</keyword>
<keyword evidence="3" id="KW-0863">Zinc-finger</keyword>
<feature type="compositionally biased region" description="Basic and acidic residues" evidence="6">
    <location>
        <begin position="94"/>
        <end position="107"/>
    </location>
</feature>
<protein>
    <recommendedName>
        <fullName evidence="7">UBZ4-type domain-containing protein</fullName>
    </recommendedName>
</protein>
<sequence length="468" mass="50068">MEPSGVWKNLLSGKQAVPTVACPSCGAQVPEFRIHSHLDTCLIALPVPEEEPPHVGEVVHELSDGGEQSNHRRGRAVGARGQGRGRGRGRKRREAGERKGRDGETGRKRSKHDVGSNVEGEKGLDAPAVEDNDDDDDDEYASFYQRWEYSVAGLDELGKARKEVCLNDSQKRELLSSGVLTVERNEVSAMVSQLDRLLGEFQPAEGAAEGLSLSFRGRSRVENGSRFNQVRVPGQLSGSSASSATADASGQDGTQSDQGKALEAWWEQWVTVEWPDGPLPSGFHAGLPPRLKSETRSDQDVHTGTEKVGMERSSAHETTETGGQHTTAINSILNFSESGGIIGGRSGVLPHSSEPLNTSGRREAIEDGMQSGSKTSRGEQSIPTRGMALSSHSNPTVDRSTDPESSAGRPRQPSSSTAPAKNPAETSGASPGLQACPICNCPFAPEASNREINNHIDQCLTEMGCQFD</sequence>
<evidence type="ECO:0000256" key="1">
    <source>
        <dbReference type="ARBA" id="ARBA00022723"/>
    </source>
</evidence>
<comment type="caution">
    <text evidence="8">The sequence shown here is derived from an EMBL/GenBank/DDBJ whole genome shotgun (WGS) entry which is preliminary data.</text>
</comment>
<feature type="compositionally biased region" description="Polar residues" evidence="6">
    <location>
        <begin position="412"/>
        <end position="429"/>
    </location>
</feature>
<dbReference type="InterPro" id="IPR006642">
    <property type="entry name" value="Rad18_UBZ4"/>
</dbReference>
<keyword evidence="5" id="KW-0234">DNA repair</keyword>
<dbReference type="EMBL" id="CM026422">
    <property type="protein sequence ID" value="KAG0586168.1"/>
    <property type="molecule type" value="Genomic_DNA"/>
</dbReference>
<dbReference type="AlphaFoldDB" id="A0A8T0IU25"/>
<keyword evidence="9" id="KW-1185">Reference proteome</keyword>
<feature type="compositionally biased region" description="Low complexity" evidence="6">
    <location>
        <begin position="234"/>
        <end position="253"/>
    </location>
</feature>
<evidence type="ECO:0000259" key="7">
    <source>
        <dbReference type="SMART" id="SM00734"/>
    </source>
</evidence>
<name>A0A8T0IU25_CERPU</name>
<dbReference type="GO" id="GO:0003677">
    <property type="term" value="F:DNA binding"/>
    <property type="evidence" value="ECO:0007669"/>
    <property type="project" value="InterPro"/>
</dbReference>
<feature type="region of interest" description="Disordered" evidence="6">
    <location>
        <begin position="224"/>
        <end position="260"/>
    </location>
</feature>
<evidence type="ECO:0000256" key="4">
    <source>
        <dbReference type="ARBA" id="ARBA00022833"/>
    </source>
</evidence>
<organism evidence="8 9">
    <name type="scientific">Ceratodon purpureus</name>
    <name type="common">Fire moss</name>
    <name type="synonym">Dicranum purpureum</name>
    <dbReference type="NCBI Taxonomy" id="3225"/>
    <lineage>
        <taxon>Eukaryota</taxon>
        <taxon>Viridiplantae</taxon>
        <taxon>Streptophyta</taxon>
        <taxon>Embryophyta</taxon>
        <taxon>Bryophyta</taxon>
        <taxon>Bryophytina</taxon>
        <taxon>Bryopsida</taxon>
        <taxon>Dicranidae</taxon>
        <taxon>Pseudoditrichales</taxon>
        <taxon>Ditrichaceae</taxon>
        <taxon>Ceratodon</taxon>
    </lineage>
</organism>
<gene>
    <name evidence="8" type="ORF">KC19_2G069500</name>
</gene>
<evidence type="ECO:0000313" key="8">
    <source>
        <dbReference type="EMBL" id="KAG0586168.1"/>
    </source>
</evidence>
<evidence type="ECO:0000256" key="2">
    <source>
        <dbReference type="ARBA" id="ARBA00022763"/>
    </source>
</evidence>
<evidence type="ECO:0000256" key="5">
    <source>
        <dbReference type="ARBA" id="ARBA00023204"/>
    </source>
</evidence>
<feature type="domain" description="UBZ4-type" evidence="7">
    <location>
        <begin position="19"/>
        <end position="42"/>
    </location>
</feature>
<proteinExistence type="predicted"/>
<dbReference type="GO" id="GO:0006281">
    <property type="term" value="P:DNA repair"/>
    <property type="evidence" value="ECO:0007669"/>
    <property type="project" value="UniProtKB-KW"/>
</dbReference>
<feature type="region of interest" description="Disordered" evidence="6">
    <location>
        <begin position="62"/>
        <end position="138"/>
    </location>
</feature>
<dbReference type="SMART" id="SM00734">
    <property type="entry name" value="ZnF_Rad18"/>
    <property type="match status" value="2"/>
</dbReference>
<evidence type="ECO:0000256" key="3">
    <source>
        <dbReference type="ARBA" id="ARBA00022771"/>
    </source>
</evidence>
<accession>A0A8T0IU25</accession>
<feature type="region of interest" description="Disordered" evidence="6">
    <location>
        <begin position="280"/>
        <end position="325"/>
    </location>
</feature>
<evidence type="ECO:0000313" key="9">
    <source>
        <dbReference type="Proteomes" id="UP000822688"/>
    </source>
</evidence>
<feature type="compositionally biased region" description="Acidic residues" evidence="6">
    <location>
        <begin position="128"/>
        <end position="138"/>
    </location>
</feature>
<feature type="compositionally biased region" description="Polar residues" evidence="6">
    <location>
        <begin position="370"/>
        <end position="383"/>
    </location>
</feature>
<reference evidence="8" key="1">
    <citation type="submission" date="2020-06" db="EMBL/GenBank/DDBJ databases">
        <title>WGS assembly of Ceratodon purpureus strain R40.</title>
        <authorList>
            <person name="Carey S.B."/>
            <person name="Jenkins J."/>
            <person name="Shu S."/>
            <person name="Lovell J.T."/>
            <person name="Sreedasyam A."/>
            <person name="Maumus F."/>
            <person name="Tiley G.P."/>
            <person name="Fernandez-Pozo N."/>
            <person name="Barry K."/>
            <person name="Chen C."/>
            <person name="Wang M."/>
            <person name="Lipzen A."/>
            <person name="Daum C."/>
            <person name="Saski C.A."/>
            <person name="Payton A.C."/>
            <person name="Mcbreen J.C."/>
            <person name="Conrad R.E."/>
            <person name="Kollar L.M."/>
            <person name="Olsson S."/>
            <person name="Huttunen S."/>
            <person name="Landis J.B."/>
            <person name="Wickett N.J."/>
            <person name="Johnson M.G."/>
            <person name="Rensing S.A."/>
            <person name="Grimwood J."/>
            <person name="Schmutz J."/>
            <person name="Mcdaniel S.F."/>
        </authorList>
    </citation>
    <scope>NUCLEOTIDE SEQUENCE</scope>
    <source>
        <strain evidence="8">R40</strain>
    </source>
</reference>
<evidence type="ECO:0000256" key="6">
    <source>
        <dbReference type="SAM" id="MobiDB-lite"/>
    </source>
</evidence>
<feature type="domain" description="UBZ4-type" evidence="7">
    <location>
        <begin position="433"/>
        <end position="460"/>
    </location>
</feature>
<keyword evidence="2" id="KW-0227">DNA damage</keyword>
<keyword evidence="1" id="KW-0479">Metal-binding</keyword>
<dbReference type="GO" id="GO:0008270">
    <property type="term" value="F:zinc ion binding"/>
    <property type="evidence" value="ECO:0007669"/>
    <property type="project" value="UniProtKB-KW"/>
</dbReference>